<accession>A0A7V2AVH2</accession>
<evidence type="ECO:0000313" key="14">
    <source>
        <dbReference type="EMBL" id="HER43972.1"/>
    </source>
</evidence>
<feature type="non-terminal residue" evidence="14">
    <location>
        <position position="1"/>
    </location>
</feature>
<evidence type="ECO:0000256" key="5">
    <source>
        <dbReference type="ARBA" id="ARBA00022475"/>
    </source>
</evidence>
<dbReference type="InterPro" id="IPR003661">
    <property type="entry name" value="HisK_dim/P_dom"/>
</dbReference>
<evidence type="ECO:0000256" key="10">
    <source>
        <dbReference type="ARBA" id="ARBA00022840"/>
    </source>
</evidence>
<comment type="caution">
    <text evidence="14">The sequence shown here is derived from an EMBL/GenBank/DDBJ whole genome shotgun (WGS) entry which is preliminary data.</text>
</comment>
<keyword evidence="7" id="KW-0808">Transferase</keyword>
<evidence type="ECO:0000256" key="7">
    <source>
        <dbReference type="ARBA" id="ARBA00022679"/>
    </source>
</evidence>
<sequence length="313" mass="35003">VLKGEPAVFTEIPYLKKNSEMLYMDISATLVKIKGHPYVLAVGHDVTDRKILEERITVQNRELTEVNRKLMQLDRLKSEFLGRISHELRTPLSIIMAYSDTLIEDADFEIERDTRREFLQIIDAQSKKLLAAINDLLDLSKVEVSDTMLNVTEASINEIIKLSVKMVEPAAWKSGITIVTELDESIPIAAFDPQRIRQVCVNLLGNAVKFSSPGGKVTVRSSCGEEEIIVSVMDEGPGLDPGEISEIFENFTQLDGGSDRSRNGLGIGLRLVNHYISLHRGRIYVESEKGRGSAFRFSLPLSACLTDRDTILR</sequence>
<keyword evidence="12" id="KW-0472">Membrane</keyword>
<dbReference type="SMART" id="SM00387">
    <property type="entry name" value="HATPase_c"/>
    <property type="match status" value="1"/>
</dbReference>
<dbReference type="CDD" id="cd00082">
    <property type="entry name" value="HisKA"/>
    <property type="match status" value="1"/>
</dbReference>
<dbReference type="EC" id="2.7.13.3" evidence="4"/>
<evidence type="ECO:0000256" key="2">
    <source>
        <dbReference type="ARBA" id="ARBA00004236"/>
    </source>
</evidence>
<gene>
    <name evidence="14" type="ORF">ENO08_05885</name>
</gene>
<dbReference type="PANTHER" id="PTHR43711">
    <property type="entry name" value="TWO-COMPONENT HISTIDINE KINASE"/>
    <property type="match status" value="1"/>
</dbReference>
<dbReference type="Pfam" id="PF00512">
    <property type="entry name" value="HisKA"/>
    <property type="match status" value="1"/>
</dbReference>
<keyword evidence="5" id="KW-1003">Cell membrane</keyword>
<evidence type="ECO:0000256" key="4">
    <source>
        <dbReference type="ARBA" id="ARBA00012438"/>
    </source>
</evidence>
<dbReference type="InterPro" id="IPR005467">
    <property type="entry name" value="His_kinase_dom"/>
</dbReference>
<dbReference type="FunFam" id="1.10.287.130:FF:000001">
    <property type="entry name" value="Two-component sensor histidine kinase"/>
    <property type="match status" value="1"/>
</dbReference>
<keyword evidence="9 14" id="KW-0418">Kinase</keyword>
<dbReference type="PANTHER" id="PTHR43711:SF31">
    <property type="entry name" value="HISTIDINE KINASE"/>
    <property type="match status" value="1"/>
</dbReference>
<dbReference type="SUPFAM" id="SSF55874">
    <property type="entry name" value="ATPase domain of HSP90 chaperone/DNA topoisomerase II/histidine kinase"/>
    <property type="match status" value="1"/>
</dbReference>
<dbReference type="GO" id="GO:0005524">
    <property type="term" value="F:ATP binding"/>
    <property type="evidence" value="ECO:0007669"/>
    <property type="project" value="UniProtKB-KW"/>
</dbReference>
<dbReference type="GO" id="GO:0005886">
    <property type="term" value="C:plasma membrane"/>
    <property type="evidence" value="ECO:0007669"/>
    <property type="project" value="UniProtKB-SubCell"/>
</dbReference>
<dbReference type="InterPro" id="IPR035965">
    <property type="entry name" value="PAS-like_dom_sf"/>
</dbReference>
<dbReference type="PRINTS" id="PR00344">
    <property type="entry name" value="BCTRLSENSOR"/>
</dbReference>
<dbReference type="CDD" id="cd00075">
    <property type="entry name" value="HATPase"/>
    <property type="match status" value="1"/>
</dbReference>
<dbReference type="Pfam" id="PF02518">
    <property type="entry name" value="HATPase_c"/>
    <property type="match status" value="1"/>
</dbReference>
<dbReference type="InterPro" id="IPR036097">
    <property type="entry name" value="HisK_dim/P_sf"/>
</dbReference>
<keyword evidence="8" id="KW-0547">Nucleotide-binding</keyword>
<dbReference type="GO" id="GO:0000155">
    <property type="term" value="F:phosphorelay sensor kinase activity"/>
    <property type="evidence" value="ECO:0007669"/>
    <property type="project" value="InterPro"/>
</dbReference>
<evidence type="ECO:0000256" key="11">
    <source>
        <dbReference type="ARBA" id="ARBA00023012"/>
    </source>
</evidence>
<dbReference type="Gene3D" id="3.30.450.20">
    <property type="entry name" value="PAS domain"/>
    <property type="match status" value="1"/>
</dbReference>
<dbReference type="PROSITE" id="PS50109">
    <property type="entry name" value="HIS_KIN"/>
    <property type="match status" value="1"/>
</dbReference>
<comment type="catalytic activity">
    <reaction evidence="1">
        <text>ATP + protein L-histidine = ADP + protein N-phospho-L-histidine.</text>
        <dbReference type="EC" id="2.7.13.3"/>
    </reaction>
</comment>
<keyword evidence="11" id="KW-0902">Two-component regulatory system</keyword>
<evidence type="ECO:0000256" key="9">
    <source>
        <dbReference type="ARBA" id="ARBA00022777"/>
    </source>
</evidence>
<feature type="domain" description="Histidine kinase" evidence="13">
    <location>
        <begin position="83"/>
        <end position="303"/>
    </location>
</feature>
<keyword evidence="10" id="KW-0067">ATP-binding</keyword>
<dbReference type="GO" id="GO:0045121">
    <property type="term" value="C:membrane raft"/>
    <property type="evidence" value="ECO:0007669"/>
    <property type="project" value="UniProtKB-SubCell"/>
</dbReference>
<dbReference type="SUPFAM" id="SSF47384">
    <property type="entry name" value="Homodimeric domain of signal transducing histidine kinase"/>
    <property type="match status" value="1"/>
</dbReference>
<evidence type="ECO:0000256" key="1">
    <source>
        <dbReference type="ARBA" id="ARBA00000085"/>
    </source>
</evidence>
<dbReference type="Proteomes" id="UP000886069">
    <property type="component" value="Unassembled WGS sequence"/>
</dbReference>
<dbReference type="EMBL" id="DSEC01000414">
    <property type="protein sequence ID" value="HER43972.1"/>
    <property type="molecule type" value="Genomic_DNA"/>
</dbReference>
<dbReference type="InterPro" id="IPR003594">
    <property type="entry name" value="HATPase_dom"/>
</dbReference>
<dbReference type="Gene3D" id="3.30.565.10">
    <property type="entry name" value="Histidine kinase-like ATPase, C-terminal domain"/>
    <property type="match status" value="1"/>
</dbReference>
<evidence type="ECO:0000259" key="13">
    <source>
        <dbReference type="PROSITE" id="PS50109"/>
    </source>
</evidence>
<evidence type="ECO:0000256" key="6">
    <source>
        <dbReference type="ARBA" id="ARBA00022553"/>
    </source>
</evidence>
<dbReference type="InterPro" id="IPR036890">
    <property type="entry name" value="HATPase_C_sf"/>
</dbReference>
<reference evidence="14" key="1">
    <citation type="journal article" date="2020" name="mSystems">
        <title>Genome- and Community-Level Interaction Insights into Carbon Utilization and Element Cycling Functions of Hydrothermarchaeota in Hydrothermal Sediment.</title>
        <authorList>
            <person name="Zhou Z."/>
            <person name="Liu Y."/>
            <person name="Xu W."/>
            <person name="Pan J."/>
            <person name="Luo Z.H."/>
            <person name="Li M."/>
        </authorList>
    </citation>
    <scope>NUCLEOTIDE SEQUENCE [LARGE SCALE GENOMIC DNA]</scope>
    <source>
        <strain evidence="14">SpSt-1233</strain>
    </source>
</reference>
<dbReference type="SMART" id="SM00388">
    <property type="entry name" value="HisKA"/>
    <property type="match status" value="1"/>
</dbReference>
<evidence type="ECO:0000256" key="12">
    <source>
        <dbReference type="ARBA" id="ARBA00023136"/>
    </source>
</evidence>
<protein>
    <recommendedName>
        <fullName evidence="4">histidine kinase</fullName>
        <ecNumber evidence="4">2.7.13.3</ecNumber>
    </recommendedName>
</protein>
<proteinExistence type="predicted"/>
<dbReference type="SUPFAM" id="SSF55785">
    <property type="entry name" value="PYP-like sensor domain (PAS domain)"/>
    <property type="match status" value="1"/>
</dbReference>
<name>A0A7V2AVH2_UNCEI</name>
<organism evidence="14">
    <name type="scientific">Eiseniibacteriota bacterium</name>
    <dbReference type="NCBI Taxonomy" id="2212470"/>
    <lineage>
        <taxon>Bacteria</taxon>
        <taxon>Candidatus Eiseniibacteriota</taxon>
    </lineage>
</organism>
<dbReference type="AlphaFoldDB" id="A0A7V2AVH2"/>
<evidence type="ECO:0000256" key="8">
    <source>
        <dbReference type="ARBA" id="ARBA00022741"/>
    </source>
</evidence>
<dbReference type="InterPro" id="IPR004358">
    <property type="entry name" value="Sig_transdc_His_kin-like_C"/>
</dbReference>
<dbReference type="Gene3D" id="1.10.287.130">
    <property type="match status" value="1"/>
</dbReference>
<keyword evidence="6" id="KW-0597">Phosphoprotein</keyword>
<evidence type="ECO:0000256" key="3">
    <source>
        <dbReference type="ARBA" id="ARBA00004314"/>
    </source>
</evidence>
<comment type="subcellular location">
    <subcellularLocation>
        <location evidence="2">Cell membrane</location>
    </subcellularLocation>
    <subcellularLocation>
        <location evidence="3">Membrane raft</location>
        <topology evidence="3">Multi-pass membrane protein</topology>
    </subcellularLocation>
</comment>
<dbReference type="FunFam" id="3.30.565.10:FF:000023">
    <property type="entry name" value="PAS domain-containing sensor histidine kinase"/>
    <property type="match status" value="1"/>
</dbReference>
<dbReference type="InterPro" id="IPR050736">
    <property type="entry name" value="Sensor_HK_Regulatory"/>
</dbReference>